<evidence type="ECO:0000313" key="11">
    <source>
        <dbReference type="EMBL" id="ERT07999.1"/>
    </source>
</evidence>
<evidence type="ECO:0000259" key="9">
    <source>
        <dbReference type="Pfam" id="PF00082"/>
    </source>
</evidence>
<dbReference type="Pfam" id="PF19366">
    <property type="entry name" value="DUF5942"/>
    <property type="match status" value="1"/>
</dbReference>
<comment type="caution">
    <text evidence="11">The sequence shown here is derived from an EMBL/GenBank/DDBJ whole genome shotgun (WGS) entry which is preliminary data.</text>
</comment>
<dbReference type="PROSITE" id="PS00138">
    <property type="entry name" value="SUBTILASE_SER"/>
    <property type="match status" value="1"/>
</dbReference>
<evidence type="ECO:0000259" key="10">
    <source>
        <dbReference type="Pfam" id="PF19366"/>
    </source>
</evidence>
<accession>U7QJ66</accession>
<dbReference type="CDD" id="cd07484">
    <property type="entry name" value="Peptidases_S8_Thermitase_like"/>
    <property type="match status" value="1"/>
</dbReference>
<dbReference type="InterPro" id="IPR000209">
    <property type="entry name" value="Peptidase_S8/S53_dom"/>
</dbReference>
<keyword evidence="5 7" id="KW-0378">Hydrolase</keyword>
<dbReference type="PANTHER" id="PTHR43806">
    <property type="entry name" value="PEPTIDASE S8"/>
    <property type="match status" value="1"/>
</dbReference>
<dbReference type="PANTHER" id="PTHR43806:SF11">
    <property type="entry name" value="CEREVISIN-RELATED"/>
    <property type="match status" value="1"/>
</dbReference>
<feature type="transmembrane region" description="Helical" evidence="8">
    <location>
        <begin position="491"/>
        <end position="511"/>
    </location>
</feature>
<dbReference type="Gene3D" id="3.40.50.200">
    <property type="entry name" value="Peptidase S8/S53 domain"/>
    <property type="match status" value="1"/>
</dbReference>
<dbReference type="PROSITE" id="PS51892">
    <property type="entry name" value="SUBTILASE"/>
    <property type="match status" value="1"/>
</dbReference>
<reference evidence="11 12" key="1">
    <citation type="journal article" date="2013" name="Front. Microbiol.">
        <title>Comparative genomic analyses of the cyanobacterium, Lyngbya aestuarii BL J, a powerful hydrogen producer.</title>
        <authorList>
            <person name="Kothari A."/>
            <person name="Vaughn M."/>
            <person name="Garcia-Pichel F."/>
        </authorList>
    </citation>
    <scope>NUCLEOTIDE SEQUENCE [LARGE SCALE GENOMIC DNA]</scope>
    <source>
        <strain evidence="11 12">BL J</strain>
    </source>
</reference>
<dbReference type="InterPro" id="IPR050131">
    <property type="entry name" value="Peptidase_S8_subtilisin-like"/>
</dbReference>
<evidence type="ECO:0000256" key="6">
    <source>
        <dbReference type="ARBA" id="ARBA00022825"/>
    </source>
</evidence>
<evidence type="ECO:0000256" key="2">
    <source>
        <dbReference type="ARBA" id="ARBA00011073"/>
    </source>
</evidence>
<evidence type="ECO:0000256" key="3">
    <source>
        <dbReference type="ARBA" id="ARBA00022525"/>
    </source>
</evidence>
<evidence type="ECO:0000313" key="12">
    <source>
        <dbReference type="Proteomes" id="UP000017127"/>
    </source>
</evidence>
<dbReference type="RefSeq" id="WP_023065762.1">
    <property type="nucleotide sequence ID" value="NZ_AUZM01000015.1"/>
</dbReference>
<evidence type="ECO:0000256" key="4">
    <source>
        <dbReference type="ARBA" id="ARBA00022670"/>
    </source>
</evidence>
<keyword evidence="6 7" id="KW-0720">Serine protease</keyword>
<keyword evidence="4 7" id="KW-0645">Protease</keyword>
<dbReference type="EMBL" id="AUZM01000015">
    <property type="protein sequence ID" value="ERT07999.1"/>
    <property type="molecule type" value="Genomic_DNA"/>
</dbReference>
<dbReference type="AlphaFoldDB" id="U7QJ66"/>
<feature type="transmembrane region" description="Helical" evidence="8">
    <location>
        <begin position="593"/>
        <end position="614"/>
    </location>
</feature>
<organism evidence="11 12">
    <name type="scientific">Lyngbya aestuarii BL J</name>
    <dbReference type="NCBI Taxonomy" id="1348334"/>
    <lineage>
        <taxon>Bacteria</taxon>
        <taxon>Bacillati</taxon>
        <taxon>Cyanobacteriota</taxon>
        <taxon>Cyanophyceae</taxon>
        <taxon>Oscillatoriophycideae</taxon>
        <taxon>Oscillatoriales</taxon>
        <taxon>Microcoleaceae</taxon>
        <taxon>Lyngbya</taxon>
    </lineage>
</organism>
<dbReference type="GO" id="GO:0006508">
    <property type="term" value="P:proteolysis"/>
    <property type="evidence" value="ECO:0007669"/>
    <property type="project" value="UniProtKB-KW"/>
</dbReference>
<keyword evidence="8" id="KW-0812">Transmembrane</keyword>
<dbReference type="InterPro" id="IPR017295">
    <property type="entry name" value="Pept_S8A_subtilisin_cyanobac-1"/>
</dbReference>
<dbReference type="InterPro" id="IPR036852">
    <property type="entry name" value="Peptidase_S8/S53_dom_sf"/>
</dbReference>
<dbReference type="OrthoDB" id="9798386at2"/>
<dbReference type="Proteomes" id="UP000017127">
    <property type="component" value="Unassembled WGS sequence"/>
</dbReference>
<feature type="active site" description="Charge relay system" evidence="7">
    <location>
        <position position="204"/>
    </location>
</feature>
<feature type="active site" description="Charge relay system" evidence="7">
    <location>
        <position position="372"/>
    </location>
</feature>
<sequence>MKRFFLLCLFLIGLGWAVSGFSGLAAQGTYDSIVLDFREEIGQQSITNQIQAIAQKYQVIPYLNSEFSPEDNIYIVRGDKQLLKSLRKSLGKNTEYIEPNYIYSANYSAKFDNGVLYDAVPPYKNISQDSFFSSSIPNDPFYGQQWNLRSINVETAWNETHGEGVTVAVIDTGVSQVPDLKDTEFVGGYDFVNDRAEASDDNGHGTHVAGTVAQSTNNGYGVAGVAYNAKIMPLKVLSAGGGGTIADIAEAIKFAADNGADVINMSLGGGGESQLMQEAINYAYNKGVVIVAAAGNSGENAAGYPARYPKVIGVAALDPTGNKTPYSNFGAGVDIAAPGGLTVGENTAGGILQETIDPETGGSTFAAFQGTSMASPHVAAIAALVKASGITEPEDVARVIKESARKVEEDPLNHFGAGHVDAGSAVQLALKGQITFRDFFRWLRDSGYLNPRFWIDGGAVALLPKLGMVVGSYLLAWFLRNYFPFQWSFSMMSGLVAGSSGLFFLRGFYIFDLPQWPMRMMGSSVPELGNAIAGNSLLNPIFASVLIPAILVVLFLGHSTWKWIAIGTTIGVASCLTVSAVISPAVWGLGSGILAQGFLGVNALLCLGLATLALKAETRTV</sequence>
<proteinExistence type="inferred from homology"/>
<dbReference type="PIRSF" id="PIRSF037851">
    <property type="entry name" value="Subtilisin_cyano"/>
    <property type="match status" value="1"/>
</dbReference>
<dbReference type="GO" id="GO:0004252">
    <property type="term" value="F:serine-type endopeptidase activity"/>
    <property type="evidence" value="ECO:0007669"/>
    <property type="project" value="UniProtKB-UniRule"/>
</dbReference>
<dbReference type="InterPro" id="IPR023828">
    <property type="entry name" value="Peptidase_S8_Ser-AS"/>
</dbReference>
<dbReference type="InterPro" id="IPR015500">
    <property type="entry name" value="Peptidase_S8_subtilisin-rel"/>
</dbReference>
<evidence type="ECO:0000256" key="5">
    <source>
        <dbReference type="ARBA" id="ARBA00022801"/>
    </source>
</evidence>
<dbReference type="InterPro" id="IPR034084">
    <property type="entry name" value="Thermitase-like_dom"/>
</dbReference>
<feature type="transmembrane region" description="Helical" evidence="8">
    <location>
        <begin position="531"/>
        <end position="556"/>
    </location>
</feature>
<dbReference type="PRINTS" id="PR00723">
    <property type="entry name" value="SUBTILISIN"/>
</dbReference>
<gene>
    <name evidence="11" type="ORF">M595_2033</name>
</gene>
<comment type="subcellular location">
    <subcellularLocation>
        <location evidence="1">Secreted</location>
    </subcellularLocation>
</comment>
<comment type="similarity">
    <text evidence="2 7">Belongs to the peptidase S8 family.</text>
</comment>
<name>U7QJ66_9CYAN</name>
<feature type="domain" description="DUF5942" evidence="10">
    <location>
        <begin position="431"/>
        <end position="620"/>
    </location>
</feature>
<keyword evidence="8" id="KW-1133">Transmembrane helix</keyword>
<feature type="transmembrane region" description="Helical" evidence="8">
    <location>
        <begin position="453"/>
        <end position="479"/>
    </location>
</feature>
<protein>
    <submittedName>
        <fullName evidence="11">Subtilase family protein</fullName>
    </submittedName>
</protein>
<dbReference type="Pfam" id="PF00082">
    <property type="entry name" value="Peptidase_S8"/>
    <property type="match status" value="1"/>
</dbReference>
<keyword evidence="3" id="KW-0964">Secreted</keyword>
<evidence type="ECO:0000256" key="8">
    <source>
        <dbReference type="SAM" id="Phobius"/>
    </source>
</evidence>
<dbReference type="SUPFAM" id="SSF52743">
    <property type="entry name" value="Subtilisin-like"/>
    <property type="match status" value="1"/>
</dbReference>
<dbReference type="GO" id="GO:0005576">
    <property type="term" value="C:extracellular region"/>
    <property type="evidence" value="ECO:0007669"/>
    <property type="project" value="UniProtKB-SubCell"/>
</dbReference>
<keyword evidence="12" id="KW-1185">Reference proteome</keyword>
<evidence type="ECO:0000256" key="7">
    <source>
        <dbReference type="PROSITE-ProRule" id="PRU01240"/>
    </source>
</evidence>
<feature type="active site" description="Charge relay system" evidence="7">
    <location>
        <position position="171"/>
    </location>
</feature>
<dbReference type="PATRIC" id="fig|1348334.3.peg.1979"/>
<keyword evidence="8" id="KW-0472">Membrane</keyword>
<feature type="transmembrane region" description="Helical" evidence="8">
    <location>
        <begin position="563"/>
        <end position="587"/>
    </location>
</feature>
<dbReference type="InterPro" id="IPR045986">
    <property type="entry name" value="DUF5942"/>
</dbReference>
<feature type="domain" description="Peptidase S8/S53" evidence="9">
    <location>
        <begin position="162"/>
        <end position="418"/>
    </location>
</feature>
<evidence type="ECO:0000256" key="1">
    <source>
        <dbReference type="ARBA" id="ARBA00004613"/>
    </source>
</evidence>